<sequence>MTIRDERRPWTHTTAADEDERLRARRDLARQEIGETIEALTRKADLSSRAQEAAHDYLARVQESAADMAGHARGDKGTRTAVWLSLLALAGVATASYIALSRARRATRPPLFRL</sequence>
<gene>
    <name evidence="2" type="ORF">FHR84_001122</name>
</gene>
<keyword evidence="1" id="KW-0812">Transmembrane</keyword>
<feature type="transmembrane region" description="Helical" evidence="1">
    <location>
        <begin position="81"/>
        <end position="100"/>
    </location>
</feature>
<dbReference type="Proteomes" id="UP000548304">
    <property type="component" value="Unassembled WGS sequence"/>
</dbReference>
<proteinExistence type="predicted"/>
<evidence type="ECO:0000313" key="2">
    <source>
        <dbReference type="EMBL" id="NYH77808.1"/>
    </source>
</evidence>
<evidence type="ECO:0000256" key="1">
    <source>
        <dbReference type="SAM" id="Phobius"/>
    </source>
</evidence>
<dbReference type="RefSeq" id="WP_179534268.1">
    <property type="nucleotide sequence ID" value="NZ_JACBYW010000001.1"/>
</dbReference>
<dbReference type="AlphaFoldDB" id="A0A852YUX8"/>
<name>A0A852YUX8_9ACTN</name>
<keyword evidence="1" id="KW-0472">Membrane</keyword>
<keyword evidence="1" id="KW-1133">Transmembrane helix</keyword>
<accession>A0A852YUX8</accession>
<comment type="caution">
    <text evidence="2">The sequence shown here is derived from an EMBL/GenBank/DDBJ whole genome shotgun (WGS) entry which is preliminary data.</text>
</comment>
<keyword evidence="3" id="KW-1185">Reference proteome</keyword>
<reference evidence="2 3" key="1">
    <citation type="submission" date="2020-07" db="EMBL/GenBank/DDBJ databases">
        <title>Genomic Encyclopedia of Type Strains, Phase III (KMG-III): the genomes of soil and plant-associated and newly described type strains.</title>
        <authorList>
            <person name="Whitman W."/>
        </authorList>
    </citation>
    <scope>NUCLEOTIDE SEQUENCE [LARGE SCALE GENOMIC DNA]</scope>
    <source>
        <strain evidence="2 3">CECT 8576</strain>
    </source>
</reference>
<dbReference type="EMBL" id="JACBYW010000001">
    <property type="protein sequence ID" value="NYH77808.1"/>
    <property type="molecule type" value="Genomic_DNA"/>
</dbReference>
<protein>
    <submittedName>
        <fullName evidence="2">Acyl-CoA reductase-like NAD-dependent aldehyde dehydrogenase</fullName>
    </submittedName>
</protein>
<organism evidence="2 3">
    <name type="scientific">Actinopolyspora biskrensis</name>
    <dbReference type="NCBI Taxonomy" id="1470178"/>
    <lineage>
        <taxon>Bacteria</taxon>
        <taxon>Bacillati</taxon>
        <taxon>Actinomycetota</taxon>
        <taxon>Actinomycetes</taxon>
        <taxon>Actinopolysporales</taxon>
        <taxon>Actinopolysporaceae</taxon>
        <taxon>Actinopolyspora</taxon>
    </lineage>
</organism>
<evidence type="ECO:0000313" key="3">
    <source>
        <dbReference type="Proteomes" id="UP000548304"/>
    </source>
</evidence>